<protein>
    <submittedName>
        <fullName evidence="6">Ribulose phosphate epimerase</fullName>
    </submittedName>
</protein>
<keyword evidence="7" id="KW-1185">Reference proteome</keyword>
<evidence type="ECO:0000256" key="3">
    <source>
        <dbReference type="ARBA" id="ARBA00022833"/>
    </source>
</evidence>
<dbReference type="GO" id="GO:0016846">
    <property type="term" value="F:carbon-sulfur lyase activity"/>
    <property type="evidence" value="ECO:0007669"/>
    <property type="project" value="InterPro"/>
</dbReference>
<gene>
    <name evidence="6" type="ORF">CQW29_20090</name>
</gene>
<evidence type="ECO:0000313" key="6">
    <source>
        <dbReference type="EMBL" id="PRD13672.1"/>
    </source>
</evidence>
<comment type="caution">
    <text evidence="6">The sequence shown here is derived from an EMBL/GenBank/DDBJ whole genome shotgun (WGS) entry which is preliminary data.</text>
</comment>
<dbReference type="RefSeq" id="WP_105594630.1">
    <property type="nucleotide sequence ID" value="NZ_PDET01000017.1"/>
</dbReference>
<feature type="domain" description="CENP-V/GFA" evidence="5">
    <location>
        <begin position="3"/>
        <end position="119"/>
    </location>
</feature>
<dbReference type="InterPro" id="IPR011057">
    <property type="entry name" value="Mss4-like_sf"/>
</dbReference>
<evidence type="ECO:0000256" key="2">
    <source>
        <dbReference type="ARBA" id="ARBA00022723"/>
    </source>
</evidence>
<dbReference type="PANTHER" id="PTHR33337">
    <property type="entry name" value="GFA DOMAIN-CONTAINING PROTEIN"/>
    <property type="match status" value="1"/>
</dbReference>
<keyword evidence="3" id="KW-0862">Zinc</keyword>
<dbReference type="Proteomes" id="UP000239181">
    <property type="component" value="Unassembled WGS sequence"/>
</dbReference>
<dbReference type="InterPro" id="IPR006913">
    <property type="entry name" value="CENP-V/GFA"/>
</dbReference>
<dbReference type="EMBL" id="PDET01000017">
    <property type="protein sequence ID" value="PRD13672.1"/>
    <property type="molecule type" value="Genomic_DNA"/>
</dbReference>
<dbReference type="Pfam" id="PF04828">
    <property type="entry name" value="GFA"/>
    <property type="match status" value="1"/>
</dbReference>
<evidence type="ECO:0000259" key="5">
    <source>
        <dbReference type="PROSITE" id="PS51891"/>
    </source>
</evidence>
<keyword evidence="2" id="KW-0479">Metal-binding</keyword>
<accession>A0A2S9I798</accession>
<evidence type="ECO:0000256" key="1">
    <source>
        <dbReference type="ARBA" id="ARBA00005495"/>
    </source>
</evidence>
<dbReference type="GO" id="GO:0046872">
    <property type="term" value="F:metal ion binding"/>
    <property type="evidence" value="ECO:0007669"/>
    <property type="project" value="UniProtKB-KW"/>
</dbReference>
<dbReference type="PROSITE" id="PS51891">
    <property type="entry name" value="CENP_V_GFA"/>
    <property type="match status" value="1"/>
</dbReference>
<organism evidence="6 7">
    <name type="scientific">Pantoea coffeiphila</name>
    <dbReference type="NCBI Taxonomy" id="1465635"/>
    <lineage>
        <taxon>Bacteria</taxon>
        <taxon>Pseudomonadati</taxon>
        <taxon>Pseudomonadota</taxon>
        <taxon>Gammaproteobacteria</taxon>
        <taxon>Enterobacterales</taxon>
        <taxon>Erwiniaceae</taxon>
        <taxon>Pantoea</taxon>
    </lineage>
</organism>
<dbReference type="AlphaFoldDB" id="A0A2S9I798"/>
<comment type="similarity">
    <text evidence="1">Belongs to the Gfa family.</text>
</comment>
<dbReference type="OrthoDB" id="7765631at2"/>
<evidence type="ECO:0000256" key="4">
    <source>
        <dbReference type="ARBA" id="ARBA00023239"/>
    </source>
</evidence>
<evidence type="ECO:0000313" key="7">
    <source>
        <dbReference type="Proteomes" id="UP000239181"/>
    </source>
</evidence>
<sequence>MKLSGGCLCGFIRFTAINPSKPHSCSCDICQKHTGCQTAVWIEFDSGDVEWTEGGGTPSMFRSSTASSRAFCDRCGTSLGSIDDTQITALLSGIFDQNERAFFSPSSHSFQDMKPEWWRKIMPDIAV</sequence>
<reference evidence="6 7" key="1">
    <citation type="submission" date="2017-10" db="EMBL/GenBank/DDBJ databases">
        <title>Draft genome of two endophytic bacteria isolated from 'guarana' Paullinia cupana (Mart.) Ducke.</title>
        <authorList>
            <person name="Siqueira K.A."/>
            <person name="Liotti R.G."/>
            <person name="Mendes T.A."/>
            <person name="Soares M.A."/>
        </authorList>
    </citation>
    <scope>NUCLEOTIDE SEQUENCE [LARGE SCALE GENOMIC DNA]</scope>
    <source>
        <strain evidence="6 7">342</strain>
    </source>
</reference>
<dbReference type="SUPFAM" id="SSF51316">
    <property type="entry name" value="Mss4-like"/>
    <property type="match status" value="1"/>
</dbReference>
<dbReference type="PANTHER" id="PTHR33337:SF40">
    <property type="entry name" value="CENP-V_GFA DOMAIN-CONTAINING PROTEIN-RELATED"/>
    <property type="match status" value="1"/>
</dbReference>
<dbReference type="Gene3D" id="3.90.1590.10">
    <property type="entry name" value="glutathione-dependent formaldehyde- activating enzyme (gfa)"/>
    <property type="match status" value="1"/>
</dbReference>
<keyword evidence="4" id="KW-0456">Lyase</keyword>
<name>A0A2S9I798_9GAMM</name>
<proteinExistence type="inferred from homology"/>